<dbReference type="AlphaFoldDB" id="A0A1M6RLC6"/>
<organism evidence="3 4">
    <name type="scientific">Hathewaya proteolytica DSM 3090</name>
    <dbReference type="NCBI Taxonomy" id="1121331"/>
    <lineage>
        <taxon>Bacteria</taxon>
        <taxon>Bacillati</taxon>
        <taxon>Bacillota</taxon>
        <taxon>Clostridia</taxon>
        <taxon>Eubacteriales</taxon>
        <taxon>Clostridiaceae</taxon>
        <taxon>Hathewaya</taxon>
    </lineage>
</organism>
<evidence type="ECO:0000313" key="4">
    <source>
        <dbReference type="Proteomes" id="UP000183952"/>
    </source>
</evidence>
<dbReference type="GO" id="GO:0004040">
    <property type="term" value="F:amidase activity"/>
    <property type="evidence" value="ECO:0007669"/>
    <property type="project" value="InterPro"/>
</dbReference>
<evidence type="ECO:0000256" key="1">
    <source>
        <dbReference type="ARBA" id="ARBA00022801"/>
    </source>
</evidence>
<protein>
    <submittedName>
        <fullName evidence="3">N-acetylmuramoyl-L-alanine amidase</fullName>
    </submittedName>
</protein>
<keyword evidence="1" id="KW-0378">Hydrolase</keyword>
<dbReference type="GO" id="GO:0030288">
    <property type="term" value="C:outer membrane-bounded periplasmic space"/>
    <property type="evidence" value="ECO:0007669"/>
    <property type="project" value="TreeGrafter"/>
</dbReference>
<accession>A0A1M6RLC6</accession>
<sequence>MAKGKVSKIKSKRVFPAICSLIILVSFIITSNIVLAEEIISPTVANTPIMGEQVMSRGQAFTFLRERNKAKTDIYIEEFVQITWEEAKIEGIRPDVAFCQMMLETGFLKFGGDVKEEQNNFAGIGATGSGAPGHSFPSIRIGVRAVIQHLKAYASKEPLNQECVDPRYHLVKKGCAPYVEDLSGKWAVGSDYGGKIISLINTGKELIDHQAVSSLKDFYVKDAKTQKTIGFEQLFNNREYYITAKAESTNKPLYKFWTKNNKTGEIKILTDYTENDKFLWSAPANTDYYSIGVCVKDKYAVPEIEVQDQWERNVKVVAGKAKVSNVAIYSGNKRVDNNEIFNGMQYTLRATAKADTEALYQFRIKDLNTNKWTVLRDFSESSTYQWKVTSDSDNYVLGVRVKDKHGNEGVYGEKYSGVIIKTLSGSIDNFNVYNGSNVVNEVNVGDTYTIKATATGINNPVYRFWIKDVNNKNISVLKDYSTASEFKWVVNGVGERYILGVDVRGDNMDSSQKFTKQVEVKAINTGAKLESFNSYLGDMEISTGIHVPGAKYTLKAKATSKNRPMYQFWVKDVLANKWTMIKDYGYENTCQWTAPKVGEDYQIGVHVKDERSIRDFDDHKYVSVKIYQPEVEPCKVDIVLDAGHGNTNLKTNGIDSGAVGVGGVLESNLTQIYVKKLGAYLESLGYKVLYTRDFLKGYNQVTDDLQQRVDVANYNNASLFFSMHFNSYADPSVSGIESYYSSFRPNLDNTDIVSTENLTYDKTPTQAAIDSKQLGADILNSLSTLGFNNRGVKDRGLYVTKNTNMPSILLEGGFLTNSDEIKKLTDPSFQDKMVKIIGDSVRAFLDK</sequence>
<evidence type="ECO:0000313" key="3">
    <source>
        <dbReference type="EMBL" id="SHK33252.1"/>
    </source>
</evidence>
<dbReference type="Gene3D" id="3.40.630.40">
    <property type="entry name" value="Zn-dependent exopeptidases"/>
    <property type="match status" value="1"/>
</dbReference>
<dbReference type="SUPFAM" id="SSF53187">
    <property type="entry name" value="Zn-dependent exopeptidases"/>
    <property type="match status" value="1"/>
</dbReference>
<dbReference type="InterPro" id="IPR002508">
    <property type="entry name" value="MurNAc-LAA_cat"/>
</dbReference>
<name>A0A1M6RLC6_9CLOT</name>
<proteinExistence type="predicted"/>
<dbReference type="PANTHER" id="PTHR30404">
    <property type="entry name" value="N-ACETYLMURAMOYL-L-ALANINE AMIDASE"/>
    <property type="match status" value="1"/>
</dbReference>
<reference evidence="3 4" key="1">
    <citation type="submission" date="2016-11" db="EMBL/GenBank/DDBJ databases">
        <authorList>
            <person name="Jaros S."/>
            <person name="Januszkiewicz K."/>
            <person name="Wedrychowicz H."/>
        </authorList>
    </citation>
    <scope>NUCLEOTIDE SEQUENCE [LARGE SCALE GENOMIC DNA]</scope>
    <source>
        <strain evidence="3 4">DSM 3090</strain>
    </source>
</reference>
<dbReference type="GO" id="GO:0008745">
    <property type="term" value="F:N-acetylmuramoyl-L-alanine amidase activity"/>
    <property type="evidence" value="ECO:0007669"/>
    <property type="project" value="InterPro"/>
</dbReference>
<dbReference type="SMART" id="SM00646">
    <property type="entry name" value="Ami_3"/>
    <property type="match status" value="1"/>
</dbReference>
<feature type="domain" description="MurNAc-LAA" evidence="2">
    <location>
        <begin position="709"/>
        <end position="842"/>
    </location>
</feature>
<gene>
    <name evidence="3" type="ORF">SAMN02745248_02319</name>
</gene>
<dbReference type="OrthoDB" id="9763643at2"/>
<dbReference type="InterPro" id="IPR002901">
    <property type="entry name" value="MGlyc_endo_b_GlcNAc-like_dom"/>
</dbReference>
<dbReference type="GO" id="GO:0009253">
    <property type="term" value="P:peptidoglycan catabolic process"/>
    <property type="evidence" value="ECO:0007669"/>
    <property type="project" value="InterPro"/>
</dbReference>
<dbReference type="Pfam" id="PF01520">
    <property type="entry name" value="Amidase_3"/>
    <property type="match status" value="1"/>
</dbReference>
<dbReference type="CDD" id="cd02696">
    <property type="entry name" value="MurNAc-LAA"/>
    <property type="match status" value="1"/>
</dbReference>
<dbReference type="PANTHER" id="PTHR30404:SF0">
    <property type="entry name" value="N-ACETYLMURAMOYL-L-ALANINE AMIDASE AMIC"/>
    <property type="match status" value="1"/>
</dbReference>
<dbReference type="InterPro" id="IPR050695">
    <property type="entry name" value="N-acetylmuramoyl_amidase_3"/>
</dbReference>
<keyword evidence="4" id="KW-1185">Reference proteome</keyword>
<dbReference type="STRING" id="1121331.SAMN02745248_02319"/>
<dbReference type="RefSeq" id="WP_072904240.1">
    <property type="nucleotide sequence ID" value="NZ_FRAD01000023.1"/>
</dbReference>
<dbReference type="EMBL" id="FRAD01000023">
    <property type="protein sequence ID" value="SHK33252.1"/>
    <property type="molecule type" value="Genomic_DNA"/>
</dbReference>
<dbReference type="Pfam" id="PF01832">
    <property type="entry name" value="Glucosaminidase"/>
    <property type="match status" value="1"/>
</dbReference>
<evidence type="ECO:0000259" key="2">
    <source>
        <dbReference type="SMART" id="SM00646"/>
    </source>
</evidence>
<dbReference type="Gene3D" id="1.10.530.10">
    <property type="match status" value="1"/>
</dbReference>
<dbReference type="Proteomes" id="UP000183952">
    <property type="component" value="Unassembled WGS sequence"/>
</dbReference>